<proteinExistence type="predicted"/>
<dbReference type="AlphaFoldDB" id="A0A1W1BMH7"/>
<evidence type="ECO:0000313" key="2">
    <source>
        <dbReference type="EMBL" id="SFV54739.1"/>
    </source>
</evidence>
<evidence type="ECO:0000256" key="1">
    <source>
        <dbReference type="SAM" id="MobiDB-lite"/>
    </source>
</evidence>
<sequence length="302" mass="32712">MISKNIKRRVTVVLGIAVLSFIINGCGGGGGSSSPQASAPTEKEQAPITQQNSKAVSAVATDSIQLGFGAQRTSGGGLFKITGETQTDTAALNLIRNTIRLDKRVEGYCEKGFIDVTNASSTSGTVTFSNCQTNNMIYDGTVTVSTNSSQTSFSATYSDFKITDLTDNAYVYFESMKLSFKKDDYRITELTVAMDGYAEDNGERIDYRNYNFNMNLSTTDMMRITVNGYIKTKCLDGWIGIKTDRTVITSNNDACPIAGKIMVDGQDSSLEMTFNSDHSIDVTVAGETTHYTDCSELESACN</sequence>
<gene>
    <name evidence="2" type="ORF">MNB_SV-8-636</name>
</gene>
<protein>
    <submittedName>
        <fullName evidence="2">Uncharacterized protein</fullName>
    </submittedName>
</protein>
<dbReference type="EMBL" id="FPHD01000027">
    <property type="protein sequence ID" value="SFV54739.1"/>
    <property type="molecule type" value="Genomic_DNA"/>
</dbReference>
<organism evidence="2">
    <name type="scientific">hydrothermal vent metagenome</name>
    <dbReference type="NCBI Taxonomy" id="652676"/>
    <lineage>
        <taxon>unclassified sequences</taxon>
        <taxon>metagenomes</taxon>
        <taxon>ecological metagenomes</taxon>
    </lineage>
</organism>
<feature type="region of interest" description="Disordered" evidence="1">
    <location>
        <begin position="29"/>
        <end position="52"/>
    </location>
</feature>
<reference evidence="2" key="1">
    <citation type="submission" date="2016-10" db="EMBL/GenBank/DDBJ databases">
        <authorList>
            <person name="de Groot N.N."/>
        </authorList>
    </citation>
    <scope>NUCLEOTIDE SEQUENCE</scope>
</reference>
<accession>A0A1W1BMH7</accession>
<name>A0A1W1BMH7_9ZZZZ</name>